<evidence type="ECO:0000256" key="7">
    <source>
        <dbReference type="ARBA" id="ARBA00023136"/>
    </source>
</evidence>
<evidence type="ECO:0000256" key="5">
    <source>
        <dbReference type="ARBA" id="ARBA00022801"/>
    </source>
</evidence>
<keyword evidence="2" id="KW-1003">Cell membrane</keyword>
<evidence type="ECO:0000313" key="11">
    <source>
        <dbReference type="Proteomes" id="UP000075766"/>
    </source>
</evidence>
<feature type="transmembrane region" description="Helical" evidence="8">
    <location>
        <begin position="304"/>
        <end position="321"/>
    </location>
</feature>
<dbReference type="InterPro" id="IPR019127">
    <property type="entry name" value="Exosortase"/>
</dbReference>
<name>A0ABR5VE90_MARGR</name>
<feature type="domain" description="Methanolan biosynthesis EpsI" evidence="9">
    <location>
        <begin position="309"/>
        <end position="502"/>
    </location>
</feature>
<protein>
    <submittedName>
        <fullName evidence="10">Exosortase A</fullName>
    </submittedName>
</protein>
<accession>A0ABR5VE90</accession>
<sequence length="519" mass="56860">MSRVDGLSRPLSPRARLIWLALLLLVLLAAFWPTVAGMIEIWTRSETFTHGFLVLPAVLFMIWRERAGLRGVVLRGEPLALLAIAAGGLVWLLARLTEVAVIEQLALVGLSWALVGLVLGRTMLWRLAFPLAFLLFAVPMGEGLIYPLMEFTAAFTVNLLRLTGIPVFWDGTFFSIPSGDWSVVEGCSGVRYLIASLFLGVIYAYLSYRSPWRRFAFIVLAAVVPLLANGLRAYLIVIIAHLSDMRLAVGVDHLIYGWVFFGLVMFVLFLIGGLWREPPRAEPETPMVSSAAGRRAARRRGGHALPALGLALLLAWPALAADLERPRETQSLALAPLAAPAGWTTGAAFTEWRPTYLGASTTLEQVFVRDGEPVGLHLAAYAGEGGELVNSQNVLVAQKHPRWKMPQQAPRREDLAGGSLGLIESRVRTPEQTLLVWHWYWIDGAHLANDYLAKLHEALALLQGRGRHEAGVVIYTPLGLDPQAARARLRALAEPLRPALDALLEAPSRPAAGVHDGRE</sequence>
<keyword evidence="4 8" id="KW-0812">Transmembrane</keyword>
<evidence type="ECO:0000256" key="1">
    <source>
        <dbReference type="ARBA" id="ARBA00004651"/>
    </source>
</evidence>
<dbReference type="Pfam" id="PF09721">
    <property type="entry name" value="Exosortase_EpsH"/>
    <property type="match status" value="1"/>
</dbReference>
<evidence type="ECO:0000256" key="8">
    <source>
        <dbReference type="SAM" id="Phobius"/>
    </source>
</evidence>
<feature type="transmembrane region" description="Helical" evidence="8">
    <location>
        <begin position="254"/>
        <end position="275"/>
    </location>
</feature>
<keyword evidence="6 8" id="KW-1133">Transmembrane helix</keyword>
<dbReference type="InterPro" id="IPR014263">
    <property type="entry name" value="Methanolan_biosynth_EpsI"/>
</dbReference>
<comment type="caution">
    <text evidence="10">The sequence shown here is derived from an EMBL/GenBank/DDBJ whole genome shotgun (WGS) entry which is preliminary data.</text>
</comment>
<dbReference type="NCBIfam" id="TIGR04178">
    <property type="entry name" value="exo_archaeo"/>
    <property type="match status" value="1"/>
</dbReference>
<feature type="transmembrane region" description="Helical" evidence="8">
    <location>
        <begin position="100"/>
        <end position="120"/>
    </location>
</feature>
<feature type="transmembrane region" description="Helical" evidence="8">
    <location>
        <begin position="47"/>
        <end position="64"/>
    </location>
</feature>
<dbReference type="RefSeq" id="WP_062277977.1">
    <property type="nucleotide sequence ID" value="NZ_LSYU01000110.1"/>
</dbReference>
<feature type="transmembrane region" description="Helical" evidence="8">
    <location>
        <begin position="190"/>
        <end position="208"/>
    </location>
</feature>
<dbReference type="InterPro" id="IPR017540">
    <property type="entry name" value="Exosortase-1"/>
</dbReference>
<dbReference type="NCBIfam" id="TIGR02602">
    <property type="entry name" value="8TM_EpsH"/>
    <property type="match status" value="1"/>
</dbReference>
<keyword evidence="5" id="KW-0378">Hydrolase</keyword>
<dbReference type="NCBIfam" id="TIGR02914">
    <property type="entry name" value="EpsI_fam"/>
    <property type="match status" value="1"/>
</dbReference>
<comment type="subcellular location">
    <subcellularLocation>
        <location evidence="1">Cell membrane</location>
        <topology evidence="1">Multi-pass membrane protein</topology>
    </subcellularLocation>
</comment>
<evidence type="ECO:0000256" key="6">
    <source>
        <dbReference type="ARBA" id="ARBA00022989"/>
    </source>
</evidence>
<reference evidence="10 11" key="1">
    <citation type="submission" date="2016-02" db="EMBL/GenBank/DDBJ databases">
        <title>Genome sequence of Marichromatium gracile YL-28, a purple sulfur bacterium.</title>
        <authorList>
            <person name="Zhao C."/>
            <person name="Hong X."/>
            <person name="Chen S."/>
            <person name="Yang S."/>
        </authorList>
    </citation>
    <scope>NUCLEOTIDE SEQUENCE [LARGE SCALE GENOMIC DNA]</scope>
    <source>
        <strain evidence="10 11">YL28</strain>
    </source>
</reference>
<evidence type="ECO:0000256" key="4">
    <source>
        <dbReference type="ARBA" id="ARBA00022692"/>
    </source>
</evidence>
<feature type="transmembrane region" description="Helical" evidence="8">
    <location>
        <begin position="215"/>
        <end position="242"/>
    </location>
</feature>
<evidence type="ECO:0000256" key="2">
    <source>
        <dbReference type="ARBA" id="ARBA00022475"/>
    </source>
</evidence>
<organism evidence="10 11">
    <name type="scientific">Marichromatium gracile</name>
    <name type="common">Chromatium gracile</name>
    <dbReference type="NCBI Taxonomy" id="1048"/>
    <lineage>
        <taxon>Bacteria</taxon>
        <taxon>Pseudomonadati</taxon>
        <taxon>Pseudomonadota</taxon>
        <taxon>Gammaproteobacteria</taxon>
        <taxon>Chromatiales</taxon>
        <taxon>Chromatiaceae</taxon>
        <taxon>Marichromatium</taxon>
    </lineage>
</organism>
<feature type="transmembrane region" description="Helical" evidence="8">
    <location>
        <begin position="76"/>
        <end position="94"/>
    </location>
</feature>
<evidence type="ECO:0000259" key="9">
    <source>
        <dbReference type="Pfam" id="PF11984"/>
    </source>
</evidence>
<gene>
    <name evidence="10" type="ORF">AY586_05580</name>
</gene>
<keyword evidence="3" id="KW-0645">Protease</keyword>
<dbReference type="Pfam" id="PF11984">
    <property type="entry name" value="DUF3485"/>
    <property type="match status" value="1"/>
</dbReference>
<keyword evidence="7 8" id="KW-0472">Membrane</keyword>
<dbReference type="EMBL" id="LSYU01000110">
    <property type="protein sequence ID" value="KXX63357.1"/>
    <property type="molecule type" value="Genomic_DNA"/>
</dbReference>
<dbReference type="NCBIfam" id="TIGR03109">
    <property type="entry name" value="exosort_XrtA"/>
    <property type="match status" value="1"/>
</dbReference>
<feature type="transmembrane region" description="Helical" evidence="8">
    <location>
        <begin position="127"/>
        <end position="149"/>
    </location>
</feature>
<evidence type="ECO:0000313" key="10">
    <source>
        <dbReference type="EMBL" id="KXX63357.1"/>
    </source>
</evidence>
<keyword evidence="11" id="KW-1185">Reference proteome</keyword>
<dbReference type="InterPro" id="IPR026392">
    <property type="entry name" value="Exo/Archaeosortase_dom"/>
</dbReference>
<proteinExistence type="predicted"/>
<evidence type="ECO:0000256" key="3">
    <source>
        <dbReference type="ARBA" id="ARBA00022670"/>
    </source>
</evidence>
<dbReference type="InterPro" id="IPR013426">
    <property type="entry name" value="EpsH-like"/>
</dbReference>
<dbReference type="Proteomes" id="UP000075766">
    <property type="component" value="Unassembled WGS sequence"/>
</dbReference>